<dbReference type="InterPro" id="IPR036086">
    <property type="entry name" value="ParB/Sulfiredoxin_sf"/>
</dbReference>
<proteinExistence type="inferred from homology"/>
<dbReference type="Proteomes" id="UP000019482">
    <property type="component" value="Unassembled WGS sequence"/>
</dbReference>
<evidence type="ECO:0000256" key="5">
    <source>
        <dbReference type="RuleBase" id="RU362026"/>
    </source>
</evidence>
<evidence type="ECO:0000256" key="1">
    <source>
        <dbReference type="ARBA" id="ARBA00006594"/>
    </source>
</evidence>
<dbReference type="InterPro" id="IPR002052">
    <property type="entry name" value="DNA_methylase_N6_adenine_CS"/>
</dbReference>
<evidence type="ECO:0000313" key="8">
    <source>
        <dbReference type="Proteomes" id="UP000019482"/>
    </source>
</evidence>
<dbReference type="InterPro" id="IPR029063">
    <property type="entry name" value="SAM-dependent_MTases_sf"/>
</dbReference>
<accession>W6N815</accession>
<evidence type="ECO:0000256" key="3">
    <source>
        <dbReference type="ARBA" id="ARBA00022679"/>
    </source>
</evidence>
<dbReference type="GO" id="GO:0032259">
    <property type="term" value="P:methylation"/>
    <property type="evidence" value="ECO:0007669"/>
    <property type="project" value="UniProtKB-KW"/>
</dbReference>
<dbReference type="AlphaFoldDB" id="W6N815"/>
<dbReference type="EMBL" id="CBXI010000043">
    <property type="protein sequence ID" value="CDL92480.1"/>
    <property type="molecule type" value="Genomic_DNA"/>
</dbReference>
<dbReference type="SMART" id="SM00470">
    <property type="entry name" value="ParB"/>
    <property type="match status" value="1"/>
</dbReference>
<dbReference type="PRINTS" id="PR00508">
    <property type="entry name" value="S21N4MTFRASE"/>
</dbReference>
<dbReference type="InterPro" id="IPR002941">
    <property type="entry name" value="DNA_methylase_N4/N6"/>
</dbReference>
<dbReference type="GO" id="GO:0003677">
    <property type="term" value="F:DNA binding"/>
    <property type="evidence" value="ECO:0007669"/>
    <property type="project" value="InterPro"/>
</dbReference>
<dbReference type="GO" id="GO:0009307">
    <property type="term" value="P:DNA restriction-modification system"/>
    <property type="evidence" value="ECO:0007669"/>
    <property type="project" value="UniProtKB-KW"/>
</dbReference>
<comment type="caution">
    <text evidence="7">The sequence shown here is derived from an EMBL/GenBank/DDBJ whole genome shotgun (WGS) entry which is preliminary data.</text>
</comment>
<dbReference type="GO" id="GO:0008170">
    <property type="term" value="F:N-methyltransferase activity"/>
    <property type="evidence" value="ECO:0007669"/>
    <property type="project" value="InterPro"/>
</dbReference>
<dbReference type="Pfam" id="PF01555">
    <property type="entry name" value="N6_N4_Mtase"/>
    <property type="match status" value="1"/>
</dbReference>
<organism evidence="7 8">
    <name type="scientific">Clostridium tyrobutyricum DIVETGP</name>
    <dbReference type="NCBI Taxonomy" id="1408889"/>
    <lineage>
        <taxon>Bacteria</taxon>
        <taxon>Bacillati</taxon>
        <taxon>Bacillota</taxon>
        <taxon>Clostridia</taxon>
        <taxon>Eubacteriales</taxon>
        <taxon>Clostridiaceae</taxon>
        <taxon>Clostridium</taxon>
    </lineage>
</organism>
<comment type="similarity">
    <text evidence="1 5">Belongs to the N(4)/N(6)-methyltransferase family.</text>
</comment>
<dbReference type="REBASE" id="112024">
    <property type="entry name" value="M.CtyGPORF2550P"/>
</dbReference>
<dbReference type="InterPro" id="IPR015840">
    <property type="entry name" value="DNA_MeTrfase_ParB"/>
</dbReference>
<keyword evidence="3 7" id="KW-0808">Transferase</keyword>
<evidence type="ECO:0000256" key="2">
    <source>
        <dbReference type="ARBA" id="ARBA00022603"/>
    </source>
</evidence>
<dbReference type="PIRSF" id="PIRSF036758">
    <property type="entry name" value="Aden_M_ParB"/>
    <property type="match status" value="1"/>
</dbReference>
<sequence>MKNILFKVLSIAFKEGEKVDIQKIAVEKLNPAKYNPRKDLKPGDPEYEKLKRSIETFGYVEPVIWNKKTGNIVGGHQRFKVLKQEGTKEIECVVVDISSDEEKALNVALNKVSGEWDMPKLVDILDELDKSMFDISLTGFDAAEIEDLFSKVHDKEVKDDDFDADKTLEEIEEPITRAGDLWILGKHRLICGDSTKASDVEKLMNGKKANLCVTDPPYNVNYSAGKENERVIKNDSMDDKSFHEFLLAAFKNIFAALDDGAGAYIFHADTEGLNFRKAFKEAGFHLSSVCVWVKQSLVLGRSDYQFQHEPVLYGWKPTGKHRWYSDRKQTTVWNFDRPSKSPDHPTMKPVPLIAYPIKNSSMTNCIVFEPFAGSGSTLIACEQTDRICYAVELDEKYCDVIVKRYIETSGNEEVFLIRDGEKIDYKNVLKVE</sequence>
<dbReference type="Gene3D" id="3.90.1530.10">
    <property type="entry name" value="Conserved hypothetical protein from pyrococcus furiosus pfu- 392566-001, ParB domain"/>
    <property type="match status" value="1"/>
</dbReference>
<protein>
    <recommendedName>
        <fullName evidence="5">Methyltransferase</fullName>
        <ecNumber evidence="5">2.1.1.-</ecNumber>
    </recommendedName>
</protein>
<feature type="domain" description="ParB-like N-terminal" evidence="6">
    <location>
        <begin position="22"/>
        <end position="111"/>
    </location>
</feature>
<evidence type="ECO:0000256" key="4">
    <source>
        <dbReference type="ARBA" id="ARBA00022747"/>
    </source>
</evidence>
<dbReference type="SUPFAM" id="SSF110849">
    <property type="entry name" value="ParB/Sulfiredoxin"/>
    <property type="match status" value="1"/>
</dbReference>
<name>W6N815_CLOTY</name>
<dbReference type="Gene3D" id="3.40.50.150">
    <property type="entry name" value="Vaccinia Virus protein VP39"/>
    <property type="match status" value="1"/>
</dbReference>
<dbReference type="InterPro" id="IPR001091">
    <property type="entry name" value="RM_Methyltransferase"/>
</dbReference>
<dbReference type="EC" id="2.1.1.-" evidence="5"/>
<dbReference type="Pfam" id="PF02195">
    <property type="entry name" value="ParB_N"/>
    <property type="match status" value="1"/>
</dbReference>
<dbReference type="SUPFAM" id="SSF53335">
    <property type="entry name" value="S-adenosyl-L-methionine-dependent methyltransferases"/>
    <property type="match status" value="1"/>
</dbReference>
<evidence type="ECO:0000313" key="7">
    <source>
        <dbReference type="EMBL" id="CDL92480.1"/>
    </source>
</evidence>
<keyword evidence="4" id="KW-0680">Restriction system</keyword>
<reference evidence="7 8" key="1">
    <citation type="journal article" date="2015" name="Genome Announc.">
        <title>Draft Genome Sequence of Clostridium tyrobutyricum Strain DIVETGP, Isolated from Cow's Milk for Grana Padano Production.</title>
        <authorList>
            <person name="Soggiu A."/>
            <person name="Piras C."/>
            <person name="Gaiarsa S."/>
            <person name="Sassera D."/>
            <person name="Roncada P."/>
            <person name="Bendixen E."/>
            <person name="Brasca M."/>
            <person name="Bonizzi L."/>
        </authorList>
    </citation>
    <scope>NUCLEOTIDE SEQUENCE [LARGE SCALE GENOMIC DNA]</scope>
    <source>
        <strain evidence="7 8">DIVETGP</strain>
    </source>
</reference>
<evidence type="ECO:0000259" key="6">
    <source>
        <dbReference type="SMART" id="SM00470"/>
    </source>
</evidence>
<dbReference type="CDD" id="cd16401">
    <property type="entry name" value="ParB_N_like_MT"/>
    <property type="match status" value="1"/>
</dbReference>
<keyword evidence="8" id="KW-1185">Reference proteome</keyword>
<gene>
    <name evidence="7" type="ORF">CTDIVETGP_2550</name>
</gene>
<dbReference type="InterPro" id="IPR003115">
    <property type="entry name" value="ParB_N"/>
</dbReference>
<dbReference type="PROSITE" id="PS00092">
    <property type="entry name" value="N6_MTASE"/>
    <property type="match status" value="1"/>
</dbReference>
<keyword evidence="2 7" id="KW-0489">Methyltransferase</keyword>